<feature type="compositionally biased region" description="Polar residues" evidence="5">
    <location>
        <begin position="19"/>
        <end position="35"/>
    </location>
</feature>
<feature type="transmembrane region" description="Helical" evidence="6">
    <location>
        <begin position="291"/>
        <end position="309"/>
    </location>
</feature>
<feature type="transmembrane region" description="Helical" evidence="6">
    <location>
        <begin position="226"/>
        <end position="246"/>
    </location>
</feature>
<accession>A0ABN9RNN9</accession>
<comment type="subcellular location">
    <subcellularLocation>
        <location evidence="1">Membrane</location>
        <topology evidence="1">Multi-pass membrane protein</topology>
    </subcellularLocation>
</comment>
<feature type="transmembrane region" description="Helical" evidence="6">
    <location>
        <begin position="432"/>
        <end position="453"/>
    </location>
</feature>
<evidence type="ECO:0000313" key="8">
    <source>
        <dbReference type="EMBL" id="CAK0820602.1"/>
    </source>
</evidence>
<feature type="transmembrane region" description="Helical" evidence="6">
    <location>
        <begin position="357"/>
        <end position="380"/>
    </location>
</feature>
<feature type="transmembrane region" description="Helical" evidence="6">
    <location>
        <begin position="258"/>
        <end position="279"/>
    </location>
</feature>
<feature type="compositionally biased region" description="Low complexity" evidence="5">
    <location>
        <begin position="135"/>
        <end position="148"/>
    </location>
</feature>
<evidence type="ECO:0000256" key="2">
    <source>
        <dbReference type="ARBA" id="ARBA00022692"/>
    </source>
</evidence>
<organism evidence="8 9">
    <name type="scientific">Prorocentrum cordatum</name>
    <dbReference type="NCBI Taxonomy" id="2364126"/>
    <lineage>
        <taxon>Eukaryota</taxon>
        <taxon>Sar</taxon>
        <taxon>Alveolata</taxon>
        <taxon>Dinophyceae</taxon>
        <taxon>Prorocentrales</taxon>
        <taxon>Prorocentraceae</taxon>
        <taxon>Prorocentrum</taxon>
    </lineage>
</organism>
<gene>
    <name evidence="8" type="ORF">PCOR1329_LOCUS22218</name>
</gene>
<evidence type="ECO:0000256" key="4">
    <source>
        <dbReference type="ARBA" id="ARBA00023136"/>
    </source>
</evidence>
<evidence type="ECO:0000256" key="1">
    <source>
        <dbReference type="ARBA" id="ARBA00004141"/>
    </source>
</evidence>
<comment type="caution">
    <text evidence="8">The sequence shown here is derived from an EMBL/GenBank/DDBJ whole genome shotgun (WGS) entry which is preliminary data.</text>
</comment>
<evidence type="ECO:0000256" key="5">
    <source>
        <dbReference type="SAM" id="MobiDB-lite"/>
    </source>
</evidence>
<dbReference type="Pfam" id="PF00520">
    <property type="entry name" value="Ion_trans"/>
    <property type="match status" value="1"/>
</dbReference>
<feature type="transmembrane region" description="Helical" evidence="6">
    <location>
        <begin position="392"/>
        <end position="412"/>
    </location>
</feature>
<keyword evidence="4 6" id="KW-0472">Membrane</keyword>
<feature type="region of interest" description="Disordered" evidence="5">
    <location>
        <begin position="1"/>
        <end position="44"/>
    </location>
</feature>
<protein>
    <recommendedName>
        <fullName evidence="7">Ion transport domain-containing protein</fullName>
    </recommendedName>
</protein>
<dbReference type="Proteomes" id="UP001189429">
    <property type="component" value="Unassembled WGS sequence"/>
</dbReference>
<keyword evidence="9" id="KW-1185">Reference proteome</keyword>
<keyword evidence="3 6" id="KW-1133">Transmembrane helix</keyword>
<dbReference type="Gene3D" id="1.10.287.70">
    <property type="match status" value="1"/>
</dbReference>
<evidence type="ECO:0000313" key="9">
    <source>
        <dbReference type="Proteomes" id="UP001189429"/>
    </source>
</evidence>
<evidence type="ECO:0000256" key="3">
    <source>
        <dbReference type="ARBA" id="ARBA00022989"/>
    </source>
</evidence>
<feature type="transmembrane region" description="Helical" evidence="6">
    <location>
        <begin position="330"/>
        <end position="351"/>
    </location>
</feature>
<dbReference type="InterPro" id="IPR005821">
    <property type="entry name" value="Ion_trans_dom"/>
</dbReference>
<sequence>MLRPPLSPDRPARDGMSPDLTTPTSATSVLRSSRSARNKMPGSRAVAELCEEDLRFAIYQEVARALSDACAAEKQAAVAPHAATPRRARSVAKQPCPSRLSGYCRSSAPPREDANFDLNATPSPRGARPTAGVEAGEAPSAPATAAKQKPPHEVLALIQGGSGEGPARKRTMESIFQAEEVPRWSEQVMTRAPWCCESLLSRLQDFGTRHPRTPSDAISKFAVSSAYSKFIGIMVVLHCVLITMGFNSQLGEVARPLWLIVLEYVLAFLWVVDVFVTMWHQRLAFFDGVHWIQNWLDLFLALSGVLSLLEERFRGPQGFRILRVLKIIKAFSALRALTLFSPLRLLFLSVVRIQSTLVASFAMVGLVVYMSALIITSGVIGCIQTAGCDYDGLLQSFGSVELAFVSLLRTLFDGWGDYYDSLQPAGWFYQAWLVIIVLFTDLALMNIILGFCVDKAIEVLGGDPEEKARKAASHESEIRCILKSTILRHSGGTLTLDRKSWNQAQDDVGTLQYLNMNGLRPRDAGHLFDILERESSDGSVNVNDFVSACVNTKGSPSCVDFLELRNCLLEELRVIQEATTIVEP</sequence>
<feature type="region of interest" description="Disordered" evidence="5">
    <location>
        <begin position="78"/>
        <end position="151"/>
    </location>
</feature>
<dbReference type="InterPro" id="IPR027359">
    <property type="entry name" value="Volt_channel_dom_sf"/>
</dbReference>
<dbReference type="EMBL" id="CAUYUJ010007391">
    <property type="protein sequence ID" value="CAK0820602.1"/>
    <property type="molecule type" value="Genomic_DNA"/>
</dbReference>
<dbReference type="Gene3D" id="1.20.120.350">
    <property type="entry name" value="Voltage-gated potassium channels. Chain C"/>
    <property type="match status" value="1"/>
</dbReference>
<evidence type="ECO:0000259" key="7">
    <source>
        <dbReference type="Pfam" id="PF00520"/>
    </source>
</evidence>
<reference evidence="8" key="1">
    <citation type="submission" date="2023-10" db="EMBL/GenBank/DDBJ databases">
        <authorList>
            <person name="Chen Y."/>
            <person name="Shah S."/>
            <person name="Dougan E. K."/>
            <person name="Thang M."/>
            <person name="Chan C."/>
        </authorList>
    </citation>
    <scope>NUCLEOTIDE SEQUENCE [LARGE SCALE GENOMIC DNA]</scope>
</reference>
<keyword evidence="2 6" id="KW-0812">Transmembrane</keyword>
<dbReference type="SUPFAM" id="SSF81324">
    <property type="entry name" value="Voltage-gated potassium channels"/>
    <property type="match status" value="1"/>
</dbReference>
<feature type="domain" description="Ion transport" evidence="7">
    <location>
        <begin position="226"/>
        <end position="454"/>
    </location>
</feature>
<evidence type="ECO:0000256" key="6">
    <source>
        <dbReference type="SAM" id="Phobius"/>
    </source>
</evidence>
<proteinExistence type="predicted"/>
<name>A0ABN9RNN9_9DINO</name>